<dbReference type="AlphaFoldDB" id="A0A921K9W1"/>
<sequence length="100" mass="10791">MTAKPHTAIPTTMSVALTRMGRYTAGGWSPNPRDSNEAAIHSDRRRATISTAKTNLKASLINVVEEQPSDVPTPVAQALDRQRPKTQFNIVLAPAAIAQD</sequence>
<name>A0A921K9W1_9MICC</name>
<organism evidence="1 2">
    <name type="scientific">Enteractinococcus helveticum</name>
    <dbReference type="NCBI Taxonomy" id="1837282"/>
    <lineage>
        <taxon>Bacteria</taxon>
        <taxon>Bacillati</taxon>
        <taxon>Actinomycetota</taxon>
        <taxon>Actinomycetes</taxon>
        <taxon>Micrococcales</taxon>
        <taxon>Micrococcaceae</taxon>
    </lineage>
</organism>
<evidence type="ECO:0000313" key="1">
    <source>
        <dbReference type="EMBL" id="HJF15489.1"/>
    </source>
</evidence>
<gene>
    <name evidence="1" type="ORF">K8V32_11960</name>
</gene>
<reference evidence="1" key="1">
    <citation type="journal article" date="2021" name="PeerJ">
        <title>Extensive microbial diversity within the chicken gut microbiome revealed by metagenomics and culture.</title>
        <authorList>
            <person name="Gilroy R."/>
            <person name="Ravi A."/>
            <person name="Getino M."/>
            <person name="Pursley I."/>
            <person name="Horton D.L."/>
            <person name="Alikhan N.F."/>
            <person name="Baker D."/>
            <person name="Gharbi K."/>
            <person name="Hall N."/>
            <person name="Watson M."/>
            <person name="Adriaenssens E.M."/>
            <person name="Foster-Nyarko E."/>
            <person name="Jarju S."/>
            <person name="Secka A."/>
            <person name="Antonio M."/>
            <person name="Oren A."/>
            <person name="Chaudhuri R.R."/>
            <person name="La Ragione R."/>
            <person name="Hildebrand F."/>
            <person name="Pallen M.J."/>
        </authorList>
    </citation>
    <scope>NUCLEOTIDE SEQUENCE</scope>
    <source>
        <strain evidence="1">ChiHjej13B12-14962</strain>
    </source>
</reference>
<accession>A0A921K9W1</accession>
<protein>
    <submittedName>
        <fullName evidence="1">Uncharacterized protein</fullName>
    </submittedName>
</protein>
<proteinExistence type="predicted"/>
<evidence type="ECO:0000313" key="2">
    <source>
        <dbReference type="Proteomes" id="UP000703315"/>
    </source>
</evidence>
<comment type="caution">
    <text evidence="1">The sequence shown here is derived from an EMBL/GenBank/DDBJ whole genome shotgun (WGS) entry which is preliminary data.</text>
</comment>
<dbReference type="Proteomes" id="UP000703315">
    <property type="component" value="Unassembled WGS sequence"/>
</dbReference>
<dbReference type="EMBL" id="DYXC01000139">
    <property type="protein sequence ID" value="HJF15489.1"/>
    <property type="molecule type" value="Genomic_DNA"/>
</dbReference>
<dbReference type="RefSeq" id="WP_150119396.1">
    <property type="nucleotide sequence ID" value="NZ_DYXC01000139.1"/>
</dbReference>
<reference evidence="1" key="2">
    <citation type="submission" date="2021-09" db="EMBL/GenBank/DDBJ databases">
        <authorList>
            <person name="Gilroy R."/>
        </authorList>
    </citation>
    <scope>NUCLEOTIDE SEQUENCE</scope>
    <source>
        <strain evidence="1">ChiHjej13B12-14962</strain>
    </source>
</reference>